<dbReference type="HOGENOM" id="CLU_040940_5_3_0"/>
<evidence type="ECO:0000256" key="8">
    <source>
        <dbReference type="SAM" id="MobiDB-lite"/>
    </source>
</evidence>
<evidence type="ECO:0000313" key="11">
    <source>
        <dbReference type="Proteomes" id="UP000000379"/>
    </source>
</evidence>
<reference evidence="10 11" key="2">
    <citation type="journal article" date="2011" name="Stand. Genomic Sci.">
        <title>Complete genome sequence of Truepera radiovictrix type strain (RQ-24).</title>
        <authorList>
            <person name="Ivanova N."/>
            <person name="Rohde C."/>
            <person name="Munk C."/>
            <person name="Nolan M."/>
            <person name="Lucas S."/>
            <person name="Del Rio T.G."/>
            <person name="Tice H."/>
            <person name="Deshpande S."/>
            <person name="Cheng J.F."/>
            <person name="Tapia R."/>
            <person name="Han C."/>
            <person name="Goodwin L."/>
            <person name="Pitluck S."/>
            <person name="Liolios K."/>
            <person name="Mavromatis K."/>
            <person name="Mikhailova N."/>
            <person name="Pati A."/>
            <person name="Chen A."/>
            <person name="Palaniappan K."/>
            <person name="Land M."/>
            <person name="Hauser L."/>
            <person name="Chang Y.J."/>
            <person name="Jeffries C.D."/>
            <person name="Brambilla E."/>
            <person name="Rohde M."/>
            <person name="Goker M."/>
            <person name="Tindall B.J."/>
            <person name="Woyke T."/>
            <person name="Bristow J."/>
            <person name="Eisen J.A."/>
            <person name="Markowitz V."/>
            <person name="Hugenholtz P."/>
            <person name="Kyrpides N.C."/>
            <person name="Klenk H.P."/>
            <person name="Lapidus A."/>
        </authorList>
    </citation>
    <scope>NUCLEOTIDE SEQUENCE [LARGE SCALE GENOMIC DNA]</scope>
    <source>
        <strain evidence="11">DSM 17093 / CIP 108686 / LMG 22925 / RQ-24</strain>
    </source>
</reference>
<dbReference type="InterPro" id="IPR000086">
    <property type="entry name" value="NUDIX_hydrolase_dom"/>
</dbReference>
<dbReference type="AlphaFoldDB" id="D7CR55"/>
<dbReference type="InterPro" id="IPR045121">
    <property type="entry name" value="CoAse"/>
</dbReference>
<comment type="similarity">
    <text evidence="7">Belongs to the Nudix hydrolase family.</text>
</comment>
<dbReference type="PRINTS" id="PR00502">
    <property type="entry name" value="NUDIXFAMILY"/>
</dbReference>
<feature type="domain" description="Nudix hydrolase" evidence="9">
    <location>
        <begin position="45"/>
        <end position="176"/>
    </location>
</feature>
<dbReference type="eggNOG" id="COG1051">
    <property type="taxonomic scope" value="Bacteria"/>
</dbReference>
<dbReference type="CDD" id="cd03426">
    <property type="entry name" value="NUDIX_CoAse_Nudt7"/>
    <property type="match status" value="1"/>
</dbReference>
<evidence type="ECO:0000256" key="1">
    <source>
        <dbReference type="ARBA" id="ARBA00001936"/>
    </source>
</evidence>
<dbReference type="EMBL" id="CP002049">
    <property type="protein sequence ID" value="ADI15143.1"/>
    <property type="molecule type" value="Genomic_DNA"/>
</dbReference>
<proteinExistence type="inferred from homology"/>
<evidence type="ECO:0000256" key="3">
    <source>
        <dbReference type="ARBA" id="ARBA00022723"/>
    </source>
</evidence>
<evidence type="ECO:0000256" key="2">
    <source>
        <dbReference type="ARBA" id="ARBA00001946"/>
    </source>
</evidence>
<dbReference type="GO" id="GO:0046872">
    <property type="term" value="F:metal ion binding"/>
    <property type="evidence" value="ECO:0007669"/>
    <property type="project" value="UniProtKB-KW"/>
</dbReference>
<dbReference type="GO" id="GO:0010945">
    <property type="term" value="F:coenzyme A diphosphatase activity"/>
    <property type="evidence" value="ECO:0007669"/>
    <property type="project" value="InterPro"/>
</dbReference>
<evidence type="ECO:0000256" key="7">
    <source>
        <dbReference type="RuleBase" id="RU003476"/>
    </source>
</evidence>
<keyword evidence="6" id="KW-0464">Manganese</keyword>
<organism evidence="10 11">
    <name type="scientific">Truepera radiovictrix (strain DSM 17093 / CIP 108686 / LMG 22925 / RQ-24)</name>
    <dbReference type="NCBI Taxonomy" id="649638"/>
    <lineage>
        <taxon>Bacteria</taxon>
        <taxon>Thermotogati</taxon>
        <taxon>Deinococcota</taxon>
        <taxon>Deinococci</taxon>
        <taxon>Trueperales</taxon>
        <taxon>Trueperaceae</taxon>
        <taxon>Truepera</taxon>
    </lineage>
</organism>
<evidence type="ECO:0000256" key="6">
    <source>
        <dbReference type="ARBA" id="ARBA00023211"/>
    </source>
</evidence>
<dbReference type="InterPro" id="IPR020476">
    <property type="entry name" value="Nudix_hydrolase"/>
</dbReference>
<sequence>MSGDEPNDPGAAPPRAPQVTSPPLLLELRRALAARERDTMVLPGFRRAAVLVPLLDAPGGLEVLFTVRSSRLANHAGQIAFPGGRVDPGETPADAARRETFEEIGVAVPEGALLGTLHDHPSPAAYIVTPIVGVLPWPQPLAVNATEVEEVFAVPLAELAALTPRSETRVLEHFSRVIHFYTWQRRLIWGMTGNILKDLLDTLRELGAFGGAT</sequence>
<evidence type="ECO:0000256" key="5">
    <source>
        <dbReference type="ARBA" id="ARBA00022842"/>
    </source>
</evidence>
<comment type="cofactor">
    <cofactor evidence="1">
        <name>Mn(2+)</name>
        <dbReference type="ChEBI" id="CHEBI:29035"/>
    </cofactor>
</comment>
<evidence type="ECO:0000259" key="9">
    <source>
        <dbReference type="PROSITE" id="PS51462"/>
    </source>
</evidence>
<dbReference type="STRING" id="649638.Trad_2029"/>
<dbReference type="PROSITE" id="PS51462">
    <property type="entry name" value="NUDIX"/>
    <property type="match status" value="1"/>
</dbReference>
<keyword evidence="3" id="KW-0479">Metal-binding</keyword>
<protein>
    <submittedName>
        <fullName evidence="10">NUDIX hydrolase</fullName>
    </submittedName>
</protein>
<dbReference type="PANTHER" id="PTHR12992">
    <property type="entry name" value="NUDIX HYDROLASE"/>
    <property type="match status" value="1"/>
</dbReference>
<dbReference type="InterPro" id="IPR015797">
    <property type="entry name" value="NUDIX_hydrolase-like_dom_sf"/>
</dbReference>
<dbReference type="InterPro" id="IPR020084">
    <property type="entry name" value="NUDIX_hydrolase_CS"/>
</dbReference>
<reference evidence="11" key="1">
    <citation type="submission" date="2010-05" db="EMBL/GenBank/DDBJ databases">
        <title>The complete genome of Truepera radiovictris DSM 17093.</title>
        <authorList>
            <consortium name="US DOE Joint Genome Institute (JGI-PGF)"/>
            <person name="Lucas S."/>
            <person name="Copeland A."/>
            <person name="Lapidus A."/>
            <person name="Glavina del Rio T."/>
            <person name="Dalin E."/>
            <person name="Tice H."/>
            <person name="Bruce D."/>
            <person name="Goodwin L."/>
            <person name="Pitluck S."/>
            <person name="Kyrpides N."/>
            <person name="Mavromatis K."/>
            <person name="Ovchinnikova G."/>
            <person name="Munk A.C."/>
            <person name="Detter J.C."/>
            <person name="Han C."/>
            <person name="Tapia R."/>
            <person name="Land M."/>
            <person name="Hauser L."/>
            <person name="Markowitz V."/>
            <person name="Cheng J.-F."/>
            <person name="Hugenholtz P."/>
            <person name="Woyke T."/>
            <person name="Wu D."/>
            <person name="Tindall B."/>
            <person name="Pomrenke H.G."/>
            <person name="Brambilla E."/>
            <person name="Klenk H.-P."/>
            <person name="Eisen J.A."/>
        </authorList>
    </citation>
    <scope>NUCLEOTIDE SEQUENCE [LARGE SCALE GENOMIC DNA]</scope>
    <source>
        <strain evidence="11">DSM 17093 / CIP 108686 / LMG 22925 / RQ-24</strain>
    </source>
</reference>
<keyword evidence="4 7" id="KW-0378">Hydrolase</keyword>
<dbReference type="KEGG" id="tra:Trad_2029"/>
<dbReference type="Gene3D" id="3.90.79.10">
    <property type="entry name" value="Nucleoside Triphosphate Pyrophosphohydrolase"/>
    <property type="match status" value="1"/>
</dbReference>
<dbReference type="PROSITE" id="PS00893">
    <property type="entry name" value="NUDIX_BOX"/>
    <property type="match status" value="1"/>
</dbReference>
<gene>
    <name evidence="10" type="ordered locus">Trad_2029</name>
</gene>
<evidence type="ECO:0000256" key="4">
    <source>
        <dbReference type="ARBA" id="ARBA00022801"/>
    </source>
</evidence>
<dbReference type="Proteomes" id="UP000000379">
    <property type="component" value="Chromosome"/>
</dbReference>
<comment type="cofactor">
    <cofactor evidence="2">
        <name>Mg(2+)</name>
        <dbReference type="ChEBI" id="CHEBI:18420"/>
    </cofactor>
</comment>
<dbReference type="SUPFAM" id="SSF55811">
    <property type="entry name" value="Nudix"/>
    <property type="match status" value="1"/>
</dbReference>
<name>D7CR55_TRURR</name>
<keyword evidence="5" id="KW-0460">Magnesium</keyword>
<dbReference type="Pfam" id="PF00293">
    <property type="entry name" value="NUDIX"/>
    <property type="match status" value="1"/>
</dbReference>
<keyword evidence="11" id="KW-1185">Reference proteome</keyword>
<accession>D7CR55</accession>
<dbReference type="PANTHER" id="PTHR12992:SF11">
    <property type="entry name" value="MITOCHONDRIAL COENZYME A DIPHOSPHATASE NUDT8"/>
    <property type="match status" value="1"/>
</dbReference>
<feature type="region of interest" description="Disordered" evidence="8">
    <location>
        <begin position="1"/>
        <end position="22"/>
    </location>
</feature>
<evidence type="ECO:0000313" key="10">
    <source>
        <dbReference type="EMBL" id="ADI15143.1"/>
    </source>
</evidence>
<dbReference type="RefSeq" id="WP_013178508.1">
    <property type="nucleotide sequence ID" value="NC_014221.1"/>
</dbReference>